<keyword evidence="5 11" id="KW-0479">Metal-binding</keyword>
<keyword evidence="11" id="KW-0963">Cytoplasm</keyword>
<evidence type="ECO:0000256" key="6">
    <source>
        <dbReference type="ARBA" id="ARBA00022763"/>
    </source>
</evidence>
<keyword evidence="3 11" id="KW-0548">Nucleotidyltransferase</keyword>
<evidence type="ECO:0000256" key="1">
    <source>
        <dbReference type="ARBA" id="ARBA00010945"/>
    </source>
</evidence>
<dbReference type="InterPro" id="IPR043502">
    <property type="entry name" value="DNA/RNA_pol_sf"/>
</dbReference>
<dbReference type="SUPFAM" id="SSF100879">
    <property type="entry name" value="Lesion bypass DNA polymerase (Y-family), little finger domain"/>
    <property type="match status" value="1"/>
</dbReference>
<dbReference type="SUPFAM" id="SSF56672">
    <property type="entry name" value="DNA/RNA polymerases"/>
    <property type="match status" value="1"/>
</dbReference>
<evidence type="ECO:0000313" key="13">
    <source>
        <dbReference type="EMBL" id="MDE4908612.1"/>
    </source>
</evidence>
<gene>
    <name evidence="13" type="primary">dinB</name>
    <name evidence="11" type="synonym">dbh</name>
    <name evidence="13" type="ORF">L0665_08340</name>
</gene>
<protein>
    <recommendedName>
        <fullName evidence="11">DNA polymerase IV</fullName>
        <shortName evidence="11">Pol IV</shortName>
        <ecNumber evidence="11">2.7.7.7</ecNumber>
    </recommendedName>
</protein>
<dbReference type="Gene3D" id="3.40.1170.60">
    <property type="match status" value="1"/>
</dbReference>
<dbReference type="InterPro" id="IPR043128">
    <property type="entry name" value="Rev_trsase/Diguanyl_cyclase"/>
</dbReference>
<dbReference type="GO" id="GO:0006261">
    <property type="term" value="P:DNA-templated DNA replication"/>
    <property type="evidence" value="ECO:0007669"/>
    <property type="project" value="UniProtKB-UniRule"/>
</dbReference>
<reference evidence="13" key="1">
    <citation type="submission" date="2022-01" db="EMBL/GenBank/DDBJ databases">
        <title>Draft genome of Methanogenium marinum DSM 15558.</title>
        <authorList>
            <person name="Chen S.-C."/>
            <person name="You Y.-T."/>
        </authorList>
    </citation>
    <scope>NUCLEOTIDE SEQUENCE</scope>
    <source>
        <strain evidence="13">DSM 15558</strain>
    </source>
</reference>
<evidence type="ECO:0000256" key="9">
    <source>
        <dbReference type="ARBA" id="ARBA00023204"/>
    </source>
</evidence>
<dbReference type="PANTHER" id="PTHR11076:SF33">
    <property type="entry name" value="DNA POLYMERASE KAPPA"/>
    <property type="match status" value="1"/>
</dbReference>
<feature type="site" description="Substrate discrimination" evidence="11">
    <location>
        <position position="19"/>
    </location>
</feature>
<keyword evidence="11" id="KW-0238">DNA-binding</keyword>
<dbReference type="Gene3D" id="3.30.1490.100">
    <property type="entry name" value="DNA polymerase, Y-family, little finger domain"/>
    <property type="match status" value="1"/>
</dbReference>
<feature type="domain" description="UmuC" evidence="12">
    <location>
        <begin position="10"/>
        <end position="193"/>
    </location>
</feature>
<keyword evidence="4 11" id="KW-0235">DNA replication</keyword>
<evidence type="ECO:0000256" key="10">
    <source>
        <dbReference type="ARBA" id="ARBA00049244"/>
    </source>
</evidence>
<comment type="subunit">
    <text evidence="11">Monomer.</text>
</comment>
<comment type="function">
    <text evidence="11">Poorly processive, error-prone DNA polymerase involved in untargeted mutagenesis. Copies undamaged DNA at stalled replication forks, which arise in vivo from mismatched or misaligned primer ends. These misaligned primers can be extended by PolIV. Exhibits no 3'-5' exonuclease (proofreading) activity. May be involved in translesional synthesis.</text>
</comment>
<evidence type="ECO:0000256" key="2">
    <source>
        <dbReference type="ARBA" id="ARBA00022679"/>
    </source>
</evidence>
<dbReference type="CDD" id="cd03586">
    <property type="entry name" value="PolY_Pol_IV_kappa"/>
    <property type="match status" value="1"/>
</dbReference>
<evidence type="ECO:0000256" key="7">
    <source>
        <dbReference type="ARBA" id="ARBA00022842"/>
    </source>
</evidence>
<dbReference type="Pfam" id="PF11799">
    <property type="entry name" value="IMS_C"/>
    <property type="match status" value="1"/>
</dbReference>
<evidence type="ECO:0000259" key="12">
    <source>
        <dbReference type="PROSITE" id="PS50173"/>
    </source>
</evidence>
<dbReference type="RefSeq" id="WP_274925233.1">
    <property type="nucleotide sequence ID" value="NZ_JAKELO010000002.1"/>
</dbReference>
<dbReference type="InterPro" id="IPR017961">
    <property type="entry name" value="DNA_pol_Y-fam_little_finger"/>
</dbReference>
<keyword evidence="2 11" id="KW-0808">Transferase</keyword>
<evidence type="ECO:0000256" key="11">
    <source>
        <dbReference type="HAMAP-Rule" id="MF_01113"/>
    </source>
</evidence>
<organism evidence="13 14">
    <name type="scientific">Methanogenium marinum</name>
    <dbReference type="NCBI Taxonomy" id="348610"/>
    <lineage>
        <taxon>Archaea</taxon>
        <taxon>Methanobacteriati</taxon>
        <taxon>Methanobacteriota</taxon>
        <taxon>Stenosarchaea group</taxon>
        <taxon>Methanomicrobia</taxon>
        <taxon>Methanomicrobiales</taxon>
        <taxon>Methanomicrobiaceae</taxon>
        <taxon>Methanogenium</taxon>
    </lineage>
</organism>
<dbReference type="EC" id="2.7.7.7" evidence="11"/>
<proteinExistence type="inferred from homology"/>
<evidence type="ECO:0000256" key="3">
    <source>
        <dbReference type="ARBA" id="ARBA00022695"/>
    </source>
</evidence>
<comment type="similarity">
    <text evidence="1 11">Belongs to the DNA polymerase type-Y family.</text>
</comment>
<dbReference type="GO" id="GO:0006281">
    <property type="term" value="P:DNA repair"/>
    <property type="evidence" value="ECO:0007669"/>
    <property type="project" value="UniProtKB-UniRule"/>
</dbReference>
<dbReference type="Pfam" id="PF00817">
    <property type="entry name" value="IMS"/>
    <property type="match status" value="1"/>
</dbReference>
<sequence length="365" mass="39651">MHRAQTERIILHVDMDSFFASVEVRENTALTGQPVVVGADPKNGRGRGVVCTCSYEARGYGIRSAMPISEAYVRCPEAVYLPVNHALYCQVSAEIMDAIRPFADIFAQVSVDEAYCDISSCGSYTAAEALGTEIKNIVKSHHGITCSVGIGPNKTIAKIASDFQKPDGMTIIRPNNTTSFLSPLPVRKIPGIGKKAEERLASLGITTAGDLAKADPGLLRTKLGKWGFVMHARANGIDDTPVADRGERKSIGKERTFPKDVTDAQYICQTLTSLTAEVCRRLRKDGRRCSTVTVKIRYRGFITRTKASSFSHATDRDDQIEQTAQSLILPFLTTTPVRLIGISVSGLERTGDGQMTLDAFSENSG</sequence>
<dbReference type="NCBIfam" id="NF002677">
    <property type="entry name" value="PRK02406.1"/>
    <property type="match status" value="1"/>
</dbReference>
<dbReference type="GO" id="GO:0000287">
    <property type="term" value="F:magnesium ion binding"/>
    <property type="evidence" value="ECO:0007669"/>
    <property type="project" value="UniProtKB-UniRule"/>
</dbReference>
<dbReference type="GO" id="GO:0009432">
    <property type="term" value="P:SOS response"/>
    <property type="evidence" value="ECO:0007669"/>
    <property type="project" value="TreeGrafter"/>
</dbReference>
<dbReference type="HAMAP" id="MF_01113">
    <property type="entry name" value="DNApol_IV"/>
    <property type="match status" value="1"/>
</dbReference>
<evidence type="ECO:0000313" key="14">
    <source>
        <dbReference type="Proteomes" id="UP001143747"/>
    </source>
</evidence>
<dbReference type="PANTHER" id="PTHR11076">
    <property type="entry name" value="DNA REPAIR POLYMERASE UMUC / TRANSFERASE FAMILY MEMBER"/>
    <property type="match status" value="1"/>
</dbReference>
<keyword evidence="6 11" id="KW-0227">DNA damage</keyword>
<evidence type="ECO:0000256" key="8">
    <source>
        <dbReference type="ARBA" id="ARBA00022932"/>
    </source>
</evidence>
<dbReference type="InterPro" id="IPR036775">
    <property type="entry name" value="DNA_pol_Y-fam_lit_finger_sf"/>
</dbReference>
<comment type="caution">
    <text evidence="13">The sequence shown here is derived from an EMBL/GenBank/DDBJ whole genome shotgun (WGS) entry which is preliminary data.</text>
</comment>
<dbReference type="GO" id="GO:0003684">
    <property type="term" value="F:damaged DNA binding"/>
    <property type="evidence" value="ECO:0007669"/>
    <property type="project" value="InterPro"/>
</dbReference>
<dbReference type="Proteomes" id="UP001143747">
    <property type="component" value="Unassembled WGS sequence"/>
</dbReference>
<keyword evidence="9 11" id="KW-0234">DNA repair</keyword>
<dbReference type="GO" id="GO:0042276">
    <property type="term" value="P:error-prone translesion synthesis"/>
    <property type="evidence" value="ECO:0007669"/>
    <property type="project" value="TreeGrafter"/>
</dbReference>
<comment type="cofactor">
    <cofactor evidence="11">
        <name>Mg(2+)</name>
        <dbReference type="ChEBI" id="CHEBI:18420"/>
    </cofactor>
    <text evidence="11">Binds 2 magnesium ions per subunit.</text>
</comment>
<comment type="subcellular location">
    <subcellularLocation>
        <location evidence="11">Cytoplasm</location>
    </subcellularLocation>
</comment>
<evidence type="ECO:0000256" key="4">
    <source>
        <dbReference type="ARBA" id="ARBA00022705"/>
    </source>
</evidence>
<comment type="catalytic activity">
    <reaction evidence="10 11">
        <text>DNA(n) + a 2'-deoxyribonucleoside 5'-triphosphate = DNA(n+1) + diphosphate</text>
        <dbReference type="Rhea" id="RHEA:22508"/>
        <dbReference type="Rhea" id="RHEA-COMP:17339"/>
        <dbReference type="Rhea" id="RHEA-COMP:17340"/>
        <dbReference type="ChEBI" id="CHEBI:33019"/>
        <dbReference type="ChEBI" id="CHEBI:61560"/>
        <dbReference type="ChEBI" id="CHEBI:173112"/>
        <dbReference type="EC" id="2.7.7.7"/>
    </reaction>
</comment>
<name>A0A9Q4KTN6_9EURY</name>
<dbReference type="AlphaFoldDB" id="A0A9Q4KTN6"/>
<keyword evidence="8 11" id="KW-0239">DNA-directed DNA polymerase</keyword>
<keyword evidence="7 11" id="KW-0460">Magnesium</keyword>
<feature type="active site" evidence="11">
    <location>
        <position position="113"/>
    </location>
</feature>
<dbReference type="Gene3D" id="3.30.70.270">
    <property type="match status" value="1"/>
</dbReference>
<dbReference type="GO" id="GO:0003887">
    <property type="term" value="F:DNA-directed DNA polymerase activity"/>
    <property type="evidence" value="ECO:0007669"/>
    <property type="project" value="UniProtKB-UniRule"/>
</dbReference>
<dbReference type="InterPro" id="IPR024728">
    <property type="entry name" value="PolY_HhH_motif"/>
</dbReference>
<dbReference type="Gene3D" id="1.10.150.20">
    <property type="entry name" value="5' to 3' exonuclease, C-terminal subdomain"/>
    <property type="match status" value="1"/>
</dbReference>
<feature type="binding site" evidence="11">
    <location>
        <position position="112"/>
    </location>
    <ligand>
        <name>Mg(2+)</name>
        <dbReference type="ChEBI" id="CHEBI:18420"/>
    </ligand>
</feature>
<keyword evidence="11" id="KW-0515">Mutator protein</keyword>
<dbReference type="InterPro" id="IPR022880">
    <property type="entry name" value="DNApol_IV"/>
</dbReference>
<accession>A0A9Q4KTN6</accession>
<feature type="binding site" evidence="11">
    <location>
        <position position="14"/>
    </location>
    <ligand>
        <name>Mg(2+)</name>
        <dbReference type="ChEBI" id="CHEBI:18420"/>
    </ligand>
</feature>
<dbReference type="FunFam" id="3.30.1490.100:FF:000004">
    <property type="entry name" value="DNA polymerase IV"/>
    <property type="match status" value="1"/>
</dbReference>
<dbReference type="InterPro" id="IPR050116">
    <property type="entry name" value="DNA_polymerase-Y"/>
</dbReference>
<dbReference type="InterPro" id="IPR001126">
    <property type="entry name" value="UmuC"/>
</dbReference>
<dbReference type="EMBL" id="JAKELO010000002">
    <property type="protein sequence ID" value="MDE4908612.1"/>
    <property type="molecule type" value="Genomic_DNA"/>
</dbReference>
<dbReference type="GO" id="GO:0005829">
    <property type="term" value="C:cytosol"/>
    <property type="evidence" value="ECO:0007669"/>
    <property type="project" value="TreeGrafter"/>
</dbReference>
<keyword evidence="14" id="KW-1185">Reference proteome</keyword>
<dbReference type="Pfam" id="PF11798">
    <property type="entry name" value="IMS_HHH"/>
    <property type="match status" value="1"/>
</dbReference>
<evidence type="ECO:0000256" key="5">
    <source>
        <dbReference type="ARBA" id="ARBA00022723"/>
    </source>
</evidence>
<dbReference type="PROSITE" id="PS50173">
    <property type="entry name" value="UMUC"/>
    <property type="match status" value="1"/>
</dbReference>